<feature type="transmembrane region" description="Helical" evidence="9">
    <location>
        <begin position="111"/>
        <end position="131"/>
    </location>
</feature>
<dbReference type="InterPro" id="IPR028337">
    <property type="entry name" value="ThTr-2"/>
</dbReference>
<dbReference type="Pfam" id="PF01770">
    <property type="entry name" value="Folate_carrier"/>
    <property type="match status" value="2"/>
</dbReference>
<keyword evidence="6 7" id="KW-0472">Membrane</keyword>
<feature type="transmembrane region" description="Helical" evidence="9">
    <location>
        <begin position="81"/>
        <end position="105"/>
    </location>
</feature>
<evidence type="ECO:0000313" key="10">
    <source>
        <dbReference type="EMBL" id="KAK0150602.1"/>
    </source>
</evidence>
<feature type="transmembrane region" description="Helical" evidence="9">
    <location>
        <begin position="884"/>
        <end position="908"/>
    </location>
</feature>
<feature type="transmembrane region" description="Helical" evidence="9">
    <location>
        <begin position="421"/>
        <end position="442"/>
    </location>
</feature>
<dbReference type="PIRSF" id="PIRSF028739">
    <property type="entry name" value="Folate_carrier"/>
    <property type="match status" value="1"/>
</dbReference>
<feature type="transmembrane region" description="Helical" evidence="9">
    <location>
        <begin position="258"/>
        <end position="278"/>
    </location>
</feature>
<organism evidence="10 11">
    <name type="scientific">Merluccius polli</name>
    <name type="common">Benguela hake</name>
    <name type="synonym">Merluccius cadenati</name>
    <dbReference type="NCBI Taxonomy" id="89951"/>
    <lineage>
        <taxon>Eukaryota</taxon>
        <taxon>Metazoa</taxon>
        <taxon>Chordata</taxon>
        <taxon>Craniata</taxon>
        <taxon>Vertebrata</taxon>
        <taxon>Euteleostomi</taxon>
        <taxon>Actinopterygii</taxon>
        <taxon>Neopterygii</taxon>
        <taxon>Teleostei</taxon>
        <taxon>Neoteleostei</taxon>
        <taxon>Acanthomorphata</taxon>
        <taxon>Zeiogadaria</taxon>
        <taxon>Gadariae</taxon>
        <taxon>Gadiformes</taxon>
        <taxon>Gadoidei</taxon>
        <taxon>Merlucciidae</taxon>
        <taxon>Merluccius</taxon>
    </lineage>
</organism>
<dbReference type="Proteomes" id="UP001174136">
    <property type="component" value="Unassembled WGS sequence"/>
</dbReference>
<sequence>MHCWAKFKSSGWVYPTAILSLYGFFANCRVAEPFLTPYLIGPNKNISAEVVTNYLFPIWTYSYLAILCPVFLLTDLLRYKPVIIVQGLFLVTNYVLLCFAPGLPAMTFLQVNYAVVTATEVGYFSYIYSVIPPEKYQRATGYLRSAMLTGYTFGATLGQMLISLAGLDYFYINAITLGIVSVAFLVSFWLPMPQRGMFFKGKRAVACDVQPQRGEWPGAAGADDQTVVMTVQGAADRGGGLCSGDDIIHAGQTALEKLPGVVCWSLWWALATAGYNMVFNYAQLMWDHIEPSSNSSVYNGAVEAVCTLVGAAAAFLAGYVKVTWAVWGELALGTFSSVGAGAVLLMGLTSSIWACYAGYVIFKASYMLLITITTFQIAANLSMEGYALTFGINTFISLFLQTTLTAIVVDEKVFGMDIVNQFIIYGCYYAAISVVFLIRGIYTASTHYRRPKQTKTKPPKPEPRGQAPAAAMERVKRWRAGWQYPTTLLCVYGFFSTVKPLEPFLIPFLTGPDKNLTTEQVINEILPVWTYSYLCVLVPVFLLTDWLRYKPVVVFQCVNLLITNAFLLWLRSTAAMQAMQFFYGIVTATEVAYFSYIYSVIDTDQYLKATSYCRSVQLLGYTVGAVLGQLLVSFDLLSYGGILVFTLVLTSVALLTACFLPMPRRSMFFHRHAGPEGLGKTGARDAAVGATTNAPEGAGREAGTGDLAQEKVVEEGEGGGGWGSARAAGCGQVIRQLWADFLQCYSSRQLLYWSVWWAMATCGYNQTVNYVQVLWEHVEPSQNFTLYNGGVEAVSNLFGAATAYGIGFIQVNWSHWGELSLGASSGLEAAALFLMTFSGNIWVCYVGYVVFKGLYMLLITIAMFQIAADLSMERYALVFGANNFGALVLQTIITSIVVDSRGLGLAIIPQFTIYASYFAVIGVIFTLRGAFTIWSERRRSREPASSDSCPPDPGAWRALHTD</sequence>
<comment type="subcellular location">
    <subcellularLocation>
        <location evidence="1 7">Membrane</location>
        <topology evidence="1 7">Multi-pass membrane protein</topology>
    </subcellularLocation>
</comment>
<dbReference type="SUPFAM" id="SSF103473">
    <property type="entry name" value="MFS general substrate transporter"/>
    <property type="match status" value="2"/>
</dbReference>
<evidence type="ECO:0000313" key="11">
    <source>
        <dbReference type="Proteomes" id="UP001174136"/>
    </source>
</evidence>
<keyword evidence="5 7" id="KW-1133">Transmembrane helix</keyword>
<dbReference type="FunFam" id="1.20.1250.20:FF:000225">
    <property type="entry name" value="Solute carrier family 19 member 1"/>
    <property type="match status" value="2"/>
</dbReference>
<dbReference type="PIRSF" id="PIRSF500795">
    <property type="entry name" value="Thiamine_transporter_2"/>
    <property type="match status" value="1"/>
</dbReference>
<dbReference type="InterPro" id="IPR036259">
    <property type="entry name" value="MFS_trans_sf"/>
</dbReference>
<feature type="transmembrane region" description="Helical" evidence="9">
    <location>
        <begin position="582"/>
        <end position="601"/>
    </location>
</feature>
<keyword evidence="7" id="KW-0325">Glycoprotein</keyword>
<evidence type="ECO:0000256" key="3">
    <source>
        <dbReference type="ARBA" id="ARBA00022448"/>
    </source>
</evidence>
<gene>
    <name evidence="10" type="primary">Slc19a2</name>
    <name evidence="10" type="ORF">N1851_008289</name>
</gene>
<comment type="function">
    <text evidence="7">Mediates high affinity thiamine uptake, probably via a proton anti-port mechanism. Has no folate transport activity.</text>
</comment>
<evidence type="ECO:0000256" key="4">
    <source>
        <dbReference type="ARBA" id="ARBA00022692"/>
    </source>
</evidence>
<feature type="transmembrane region" description="Helical" evidence="9">
    <location>
        <begin position="636"/>
        <end position="662"/>
    </location>
</feature>
<dbReference type="PANTHER" id="PTHR10686">
    <property type="entry name" value="FOLATE TRANSPORTER"/>
    <property type="match status" value="1"/>
</dbReference>
<dbReference type="InterPro" id="IPR002666">
    <property type="entry name" value="Folate_carrier"/>
</dbReference>
<dbReference type="NCBIfam" id="TIGR00806">
    <property type="entry name" value="rfc"/>
    <property type="match status" value="1"/>
</dbReference>
<feature type="transmembrane region" description="Helical" evidence="9">
    <location>
        <begin position="298"/>
        <end position="320"/>
    </location>
</feature>
<dbReference type="EMBL" id="JAOPHQ010001457">
    <property type="protein sequence ID" value="KAK0150602.1"/>
    <property type="molecule type" value="Genomic_DNA"/>
</dbReference>
<keyword evidence="11" id="KW-1185">Reference proteome</keyword>
<accession>A0AA47N2T0</accession>
<dbReference type="AlphaFoldDB" id="A0AA47N2T0"/>
<evidence type="ECO:0000256" key="9">
    <source>
        <dbReference type="SAM" id="Phobius"/>
    </source>
</evidence>
<reference evidence="10" key="1">
    <citation type="journal article" date="2023" name="Front. Mar. Sci.">
        <title>A new Merluccius polli reference genome to investigate the effects of global change in West African waters.</title>
        <authorList>
            <person name="Mateo J.L."/>
            <person name="Blanco-Fernandez C."/>
            <person name="Garcia-Vazquez E."/>
            <person name="Machado-Schiaffino G."/>
        </authorList>
    </citation>
    <scope>NUCLEOTIDE SEQUENCE</scope>
    <source>
        <strain evidence="10">C29</strain>
        <tissue evidence="10">Fin</tissue>
    </source>
</reference>
<dbReference type="Gene3D" id="1.20.1250.20">
    <property type="entry name" value="MFS general substrate transporter like domains"/>
    <property type="match status" value="2"/>
</dbReference>
<evidence type="ECO:0000256" key="1">
    <source>
        <dbReference type="ARBA" id="ARBA00004141"/>
    </source>
</evidence>
<feature type="transmembrane region" description="Helical" evidence="9">
    <location>
        <begin position="143"/>
        <end position="164"/>
    </location>
</feature>
<evidence type="ECO:0000256" key="8">
    <source>
        <dbReference type="SAM" id="MobiDB-lite"/>
    </source>
</evidence>
<feature type="transmembrane region" description="Helical" evidence="9">
    <location>
        <begin position="170"/>
        <end position="190"/>
    </location>
</feature>
<feature type="transmembrane region" description="Helical" evidence="9">
    <location>
        <begin position="528"/>
        <end position="547"/>
    </location>
</feature>
<feature type="transmembrane region" description="Helical" evidence="9">
    <location>
        <begin position="12"/>
        <end position="34"/>
    </location>
</feature>
<evidence type="ECO:0000256" key="2">
    <source>
        <dbReference type="ARBA" id="ARBA00005773"/>
    </source>
</evidence>
<feature type="transmembrane region" description="Helical" evidence="9">
    <location>
        <begin position="360"/>
        <end position="379"/>
    </location>
</feature>
<dbReference type="GO" id="GO:0005886">
    <property type="term" value="C:plasma membrane"/>
    <property type="evidence" value="ECO:0007669"/>
    <property type="project" value="UniProtKB-UniRule"/>
</dbReference>
<feature type="region of interest" description="Disordered" evidence="8">
    <location>
        <begin position="941"/>
        <end position="962"/>
    </location>
</feature>
<feature type="transmembrane region" description="Helical" evidence="9">
    <location>
        <begin position="54"/>
        <end position="74"/>
    </location>
</feature>
<feature type="transmembrane region" description="Helical" evidence="9">
    <location>
        <begin position="386"/>
        <end position="409"/>
    </location>
</feature>
<feature type="transmembrane region" description="Helical" evidence="9">
    <location>
        <begin position="332"/>
        <end position="354"/>
    </location>
</feature>
<evidence type="ECO:0000256" key="6">
    <source>
        <dbReference type="ARBA" id="ARBA00023136"/>
    </source>
</evidence>
<comment type="similarity">
    <text evidence="2 7">Belongs to the reduced folate carrier (RFC) transporter (TC 2.A.48) family.</text>
</comment>
<dbReference type="PANTHER" id="PTHR10686:SF37">
    <property type="entry name" value="THIAMINE TRANSPORTER 2"/>
    <property type="match status" value="1"/>
</dbReference>
<comment type="caution">
    <text evidence="10">The sequence shown here is derived from an EMBL/GenBank/DDBJ whole genome shotgun (WGS) entry which is preliminary data.</text>
</comment>
<feature type="transmembrane region" description="Helical" evidence="9">
    <location>
        <begin position="914"/>
        <end position="934"/>
    </location>
</feature>
<name>A0AA47N2T0_MERPO</name>
<proteinExistence type="inferred from homology"/>
<protein>
    <recommendedName>
        <fullName evidence="7">Thiamine transporter 2</fullName>
        <shortName evidence="7">ThTr-2</shortName>
        <shortName evidence="7">ThTr2</shortName>
    </recommendedName>
    <alternativeName>
        <fullName evidence="7">Solute carrier family 19 member 3</fullName>
    </alternativeName>
</protein>
<evidence type="ECO:0000256" key="5">
    <source>
        <dbReference type="ARBA" id="ARBA00022989"/>
    </source>
</evidence>
<feature type="transmembrane region" description="Helical" evidence="9">
    <location>
        <begin position="553"/>
        <end position="570"/>
    </location>
</feature>
<evidence type="ECO:0000256" key="7">
    <source>
        <dbReference type="PIRNR" id="PIRNR028739"/>
    </source>
</evidence>
<dbReference type="GO" id="GO:0015234">
    <property type="term" value="F:thiamine transmembrane transporter activity"/>
    <property type="evidence" value="ECO:0007669"/>
    <property type="project" value="UniProtKB-UniRule"/>
</dbReference>
<keyword evidence="4 7" id="KW-0812">Transmembrane</keyword>
<keyword evidence="3 7" id="KW-0813">Transport</keyword>